<proteinExistence type="predicted"/>
<organism evidence="1 2">
    <name type="scientific">Cryptolaemus montrouzieri</name>
    <dbReference type="NCBI Taxonomy" id="559131"/>
    <lineage>
        <taxon>Eukaryota</taxon>
        <taxon>Metazoa</taxon>
        <taxon>Ecdysozoa</taxon>
        <taxon>Arthropoda</taxon>
        <taxon>Hexapoda</taxon>
        <taxon>Insecta</taxon>
        <taxon>Pterygota</taxon>
        <taxon>Neoptera</taxon>
        <taxon>Endopterygota</taxon>
        <taxon>Coleoptera</taxon>
        <taxon>Polyphaga</taxon>
        <taxon>Cucujiformia</taxon>
        <taxon>Coccinelloidea</taxon>
        <taxon>Coccinellidae</taxon>
        <taxon>Scymninae</taxon>
        <taxon>Scymnini</taxon>
        <taxon>Cryptolaemus</taxon>
    </lineage>
</organism>
<dbReference type="AlphaFoldDB" id="A0ABD2N5P6"/>
<evidence type="ECO:0000313" key="2">
    <source>
        <dbReference type="Proteomes" id="UP001516400"/>
    </source>
</evidence>
<sequence length="85" mass="10118">SENIPTRNTKVKDPTLKLVVKNELSKQLTSIRVEGEQRMEHTWERFKTAVRQAGDKHQAQNTMKKRQPWITDDILELMNLRRTFK</sequence>
<keyword evidence="2" id="KW-1185">Reference proteome</keyword>
<protein>
    <submittedName>
        <fullName evidence="1">Uncharacterized protein</fullName>
    </submittedName>
</protein>
<feature type="non-terminal residue" evidence="1">
    <location>
        <position position="1"/>
    </location>
</feature>
<dbReference type="EMBL" id="JABFTP020000062">
    <property type="protein sequence ID" value="KAL3274023.1"/>
    <property type="molecule type" value="Genomic_DNA"/>
</dbReference>
<comment type="caution">
    <text evidence="1">The sequence shown here is derived from an EMBL/GenBank/DDBJ whole genome shotgun (WGS) entry which is preliminary data.</text>
</comment>
<reference evidence="1 2" key="1">
    <citation type="journal article" date="2021" name="BMC Biol.">
        <title>Horizontally acquired antibacterial genes associated with adaptive radiation of ladybird beetles.</title>
        <authorList>
            <person name="Li H.S."/>
            <person name="Tang X.F."/>
            <person name="Huang Y.H."/>
            <person name="Xu Z.Y."/>
            <person name="Chen M.L."/>
            <person name="Du X.Y."/>
            <person name="Qiu B.Y."/>
            <person name="Chen P.T."/>
            <person name="Zhang W."/>
            <person name="Slipinski A."/>
            <person name="Escalona H.E."/>
            <person name="Waterhouse R.M."/>
            <person name="Zwick A."/>
            <person name="Pang H."/>
        </authorList>
    </citation>
    <scope>NUCLEOTIDE SEQUENCE [LARGE SCALE GENOMIC DNA]</scope>
    <source>
        <strain evidence="1">SYSU2018</strain>
    </source>
</reference>
<evidence type="ECO:0000313" key="1">
    <source>
        <dbReference type="EMBL" id="KAL3274023.1"/>
    </source>
</evidence>
<gene>
    <name evidence="1" type="ORF">HHI36_015441</name>
</gene>
<dbReference type="Proteomes" id="UP001516400">
    <property type="component" value="Unassembled WGS sequence"/>
</dbReference>
<name>A0ABD2N5P6_9CUCU</name>
<feature type="non-terminal residue" evidence="1">
    <location>
        <position position="85"/>
    </location>
</feature>
<accession>A0ABD2N5P6</accession>